<dbReference type="GO" id="GO:0003676">
    <property type="term" value="F:nucleic acid binding"/>
    <property type="evidence" value="ECO:0007669"/>
    <property type="project" value="InterPro"/>
</dbReference>
<dbReference type="GO" id="GO:0008270">
    <property type="term" value="F:zinc ion binding"/>
    <property type="evidence" value="ECO:0007669"/>
    <property type="project" value="UniProtKB-KW"/>
</dbReference>
<keyword evidence="4" id="KW-1185">Reference proteome</keyword>
<reference evidence="3 4" key="1">
    <citation type="submission" date="2015-03" db="EMBL/GenBank/DDBJ databases">
        <title>Draft genome of the nematode, Opisthorchis viverrini.</title>
        <authorList>
            <person name="Mitreva M."/>
        </authorList>
    </citation>
    <scope>NUCLEOTIDE SEQUENCE [LARGE SCALE GENOMIC DNA]</scope>
    <source>
        <strain evidence="3">Khon Kaen</strain>
    </source>
</reference>
<keyword evidence="1" id="KW-0863">Zinc-finger</keyword>
<protein>
    <recommendedName>
        <fullName evidence="2">CCHC-type domain-containing protein</fullName>
    </recommendedName>
</protein>
<dbReference type="PANTHER" id="PTHR47331:SF1">
    <property type="entry name" value="GAG-LIKE PROTEIN"/>
    <property type="match status" value="1"/>
</dbReference>
<sequence>MNRIPIMSQFLRPQGWRFTLRNTAGNMNLDCHTGSLSLMLIMYQLQPRPNRLTQVWDDHTKGYLLGKYSPKRNSEDCTPGNHTLAPLIASMDFPRVKVTKFDGISHFEFCVESKTACDGQRLLCLLHYCRGRARKTIEECTVHPPPEAYRRARQILSRLSGRSHLVARSLLDGLHEGFRAFSASPADLLQLTIKLENCKIALKQMGYEADLNSLSTLQRLARCLPISLQQKWAQYVDGVTTDEREPTFRALRNFMDIRARISNSRLGMIACQTNKCHAAQKIQPKQTIKREPHPLTDCARIVEFESSKRWDVAKGCRVCFRCLKSGHLTKACNTELKCGVTECKARHHYLLHTTPDPSRSVQGTCNTANVRQRSTVLDVLPFRNKVPLGKLAVYALLDNGFDTTLVSHDVLQKLGIPPHPSQLTIKAISGTCLSESCVGNLETGALLDNTWVNIEKAFVVSSIMQSVNVESRIYREDRTQERHIDVFVFLYDLLGILAPPCLPPKQLLQRLYRTGLGWDTSIDQSRAEEWTDWVTFVTSLGRIRQPRCMASRGIRDKASLGRWLDGPDRLHAGNDLPIFLLAVSRVPEGIEYKRASKCVDAICSKAEIGVLFNRYSDWFKLTKAVAWWLRFSKYLEAWLK</sequence>
<dbReference type="InterPro" id="IPR008042">
    <property type="entry name" value="Retrotrans_Pao"/>
</dbReference>
<evidence type="ECO:0000313" key="4">
    <source>
        <dbReference type="Proteomes" id="UP000243686"/>
    </source>
</evidence>
<evidence type="ECO:0000259" key="2">
    <source>
        <dbReference type="PROSITE" id="PS50158"/>
    </source>
</evidence>
<accession>A0A1S8WS92</accession>
<evidence type="ECO:0000256" key="1">
    <source>
        <dbReference type="PROSITE-ProRule" id="PRU00047"/>
    </source>
</evidence>
<dbReference type="AlphaFoldDB" id="A0A1S8WS92"/>
<dbReference type="InterPro" id="IPR001878">
    <property type="entry name" value="Znf_CCHC"/>
</dbReference>
<dbReference type="Pfam" id="PF05380">
    <property type="entry name" value="Peptidase_A17"/>
    <property type="match status" value="1"/>
</dbReference>
<dbReference type="EMBL" id="KV895534">
    <property type="protein sequence ID" value="OON17317.1"/>
    <property type="molecule type" value="Genomic_DNA"/>
</dbReference>
<dbReference type="Proteomes" id="UP000243686">
    <property type="component" value="Unassembled WGS sequence"/>
</dbReference>
<dbReference type="PROSITE" id="PS50158">
    <property type="entry name" value="ZF_CCHC"/>
    <property type="match status" value="1"/>
</dbReference>
<gene>
    <name evidence="3" type="ORF">X801_06844</name>
</gene>
<name>A0A1S8WS92_OPIVI</name>
<evidence type="ECO:0000313" key="3">
    <source>
        <dbReference type="EMBL" id="OON17317.1"/>
    </source>
</evidence>
<keyword evidence="1" id="KW-0862">Zinc</keyword>
<keyword evidence="1" id="KW-0479">Metal-binding</keyword>
<organism evidence="3 4">
    <name type="scientific">Opisthorchis viverrini</name>
    <name type="common">Southeast Asian liver fluke</name>
    <dbReference type="NCBI Taxonomy" id="6198"/>
    <lineage>
        <taxon>Eukaryota</taxon>
        <taxon>Metazoa</taxon>
        <taxon>Spiralia</taxon>
        <taxon>Lophotrochozoa</taxon>
        <taxon>Platyhelminthes</taxon>
        <taxon>Trematoda</taxon>
        <taxon>Digenea</taxon>
        <taxon>Opisthorchiida</taxon>
        <taxon>Opisthorchiata</taxon>
        <taxon>Opisthorchiidae</taxon>
        <taxon>Opisthorchis</taxon>
    </lineage>
</organism>
<feature type="domain" description="CCHC-type" evidence="2">
    <location>
        <begin position="319"/>
        <end position="332"/>
    </location>
</feature>
<proteinExistence type="predicted"/>
<dbReference type="PANTHER" id="PTHR47331">
    <property type="entry name" value="PHD-TYPE DOMAIN-CONTAINING PROTEIN"/>
    <property type="match status" value="1"/>
</dbReference>